<dbReference type="FunFam" id="3.30.1390.20:FF:000004">
    <property type="entry name" value="60S ribosomal protein L7"/>
    <property type="match status" value="1"/>
</dbReference>
<dbReference type="Proteomes" id="UP000027586">
    <property type="component" value="Unassembled WGS sequence"/>
</dbReference>
<dbReference type="AlphaFoldDB" id="A0A068RTN6"/>
<gene>
    <name evidence="6" type="ORF">LCOR_04457.1</name>
</gene>
<comment type="similarity">
    <text evidence="1">Belongs to the universal ribosomal protein uL30 family.</text>
</comment>
<sequence length="298" mass="34945">MVHSQQQQQLQSVAFISCCPSSYAKFWDPPPFLNSFYSLPLISTMESEKKLNYVPETLLKKRKINERAAVEAAQQRAEMRKKQRKASLRTTFKRADQFVKEYRKQEKEDARLKVLNKQRKTGKAKHPALETAKPDQVLLVIRTKNTHNVHPKIKKTLRYLRLSSMNEGVFVRLDENTRRQLKTVLAYITYGEPNLNTVRDLLLKRGYTLIDNKRTAISDNMMVEERLGEHGIICVEDMIHEIFKCGEQFDNVAKFVLPFQLHEPVRRWREKRLKTHMAETEGEIPYETDVNKLVALMN</sequence>
<evidence type="ECO:0000259" key="5">
    <source>
        <dbReference type="Pfam" id="PF08079"/>
    </source>
</evidence>
<dbReference type="GO" id="GO:0022625">
    <property type="term" value="C:cytosolic large ribosomal subunit"/>
    <property type="evidence" value="ECO:0007669"/>
    <property type="project" value="TreeGrafter"/>
</dbReference>
<accession>A0A068RTN6</accession>
<evidence type="ECO:0000256" key="1">
    <source>
        <dbReference type="ARBA" id="ARBA00007594"/>
    </source>
</evidence>
<keyword evidence="3" id="KW-0687">Ribonucleoprotein</keyword>
<evidence type="ECO:0000256" key="2">
    <source>
        <dbReference type="ARBA" id="ARBA00022980"/>
    </source>
</evidence>
<dbReference type="Gene3D" id="3.30.1390.20">
    <property type="entry name" value="Ribosomal protein L30, ferredoxin-like fold domain"/>
    <property type="match status" value="1"/>
</dbReference>
<dbReference type="InterPro" id="IPR012988">
    <property type="entry name" value="Ribosomal_uL30_N_euk"/>
</dbReference>
<organism evidence="6 7">
    <name type="scientific">Lichtheimia corymbifera JMRC:FSU:9682</name>
    <dbReference type="NCBI Taxonomy" id="1263082"/>
    <lineage>
        <taxon>Eukaryota</taxon>
        <taxon>Fungi</taxon>
        <taxon>Fungi incertae sedis</taxon>
        <taxon>Mucoromycota</taxon>
        <taxon>Mucoromycotina</taxon>
        <taxon>Mucoromycetes</taxon>
        <taxon>Mucorales</taxon>
        <taxon>Lichtheimiaceae</taxon>
        <taxon>Lichtheimia</taxon>
    </lineage>
</organism>
<dbReference type="EMBL" id="CBTN010000015">
    <property type="protein sequence ID" value="CDH53050.1"/>
    <property type="molecule type" value="Genomic_DNA"/>
</dbReference>
<keyword evidence="2 6" id="KW-0689">Ribosomal protein</keyword>
<dbReference type="SUPFAM" id="SSF55129">
    <property type="entry name" value="Ribosomal protein L30p/L7e"/>
    <property type="match status" value="1"/>
</dbReference>
<dbReference type="STRING" id="1263082.A0A068RTN6"/>
<dbReference type="PANTHER" id="PTHR11524">
    <property type="entry name" value="60S RIBOSOMAL PROTEIN L7"/>
    <property type="match status" value="1"/>
</dbReference>
<dbReference type="Pfam" id="PF08079">
    <property type="entry name" value="Ribosomal_L30_N"/>
    <property type="match status" value="1"/>
</dbReference>
<keyword evidence="7" id="KW-1185">Reference proteome</keyword>
<name>A0A068RTN6_9FUNG</name>
<dbReference type="InterPro" id="IPR035808">
    <property type="entry name" value="Ribosomal_uL30_euk_arc"/>
</dbReference>
<dbReference type="VEuPathDB" id="FungiDB:LCOR_04457.1"/>
<dbReference type="PANTHER" id="PTHR11524:SF16">
    <property type="entry name" value="LARGE RIBOSOMAL SUBUNIT PROTEIN UL30"/>
    <property type="match status" value="1"/>
</dbReference>
<dbReference type="GO" id="GO:0003723">
    <property type="term" value="F:RNA binding"/>
    <property type="evidence" value="ECO:0007669"/>
    <property type="project" value="TreeGrafter"/>
</dbReference>
<feature type="domain" description="Large ribosomal subunit protein uL30 N-terminal eukaryotes" evidence="5">
    <location>
        <begin position="54"/>
        <end position="119"/>
    </location>
</feature>
<dbReference type="Pfam" id="PF00327">
    <property type="entry name" value="Ribosomal_L30"/>
    <property type="match status" value="1"/>
</dbReference>
<dbReference type="OrthoDB" id="28644at2759"/>
<comment type="caution">
    <text evidence="6">The sequence shown here is derived from an EMBL/GenBank/DDBJ whole genome shotgun (WGS) entry which is preliminary data.</text>
</comment>
<dbReference type="CDD" id="cd01657">
    <property type="entry name" value="Ribosomal_L7_archeal_euk"/>
    <property type="match status" value="1"/>
</dbReference>
<dbReference type="InterPro" id="IPR036919">
    <property type="entry name" value="Ribo_uL30_ferredoxin-like_sf"/>
</dbReference>
<proteinExistence type="inferred from homology"/>
<dbReference type="InterPro" id="IPR016082">
    <property type="entry name" value="Ribosomal_uL30_ferredoxin-like"/>
</dbReference>
<dbReference type="GO" id="GO:0003735">
    <property type="term" value="F:structural constituent of ribosome"/>
    <property type="evidence" value="ECO:0007669"/>
    <property type="project" value="TreeGrafter"/>
</dbReference>
<evidence type="ECO:0000259" key="4">
    <source>
        <dbReference type="Pfam" id="PF00327"/>
    </source>
</evidence>
<dbReference type="InterPro" id="IPR039699">
    <property type="entry name" value="Ribosomal_uL30"/>
</dbReference>
<evidence type="ECO:0000256" key="3">
    <source>
        <dbReference type="ARBA" id="ARBA00023274"/>
    </source>
</evidence>
<reference evidence="6" key="1">
    <citation type="submission" date="2013-08" db="EMBL/GenBank/DDBJ databases">
        <title>Gene expansion shapes genome architecture in the human pathogen Lichtheimia corymbifera: an evolutionary genomics analysis in the ancient terrestrial Mucorales (Mucoromycotina).</title>
        <authorList>
            <person name="Schwartze V.U."/>
            <person name="Winter S."/>
            <person name="Shelest E."/>
            <person name="Marcet-Houben M."/>
            <person name="Horn F."/>
            <person name="Wehner S."/>
            <person name="Hoffmann K."/>
            <person name="Riege K."/>
            <person name="Sammeth M."/>
            <person name="Nowrousian M."/>
            <person name="Valiante V."/>
            <person name="Linde J."/>
            <person name="Jacobsen I.D."/>
            <person name="Marz M."/>
            <person name="Brakhage A.A."/>
            <person name="Gabaldon T."/>
            <person name="Bocker S."/>
            <person name="Voigt K."/>
        </authorList>
    </citation>
    <scope>NUCLEOTIDE SEQUENCE [LARGE SCALE GENOMIC DNA]</scope>
    <source>
        <strain evidence="6">FSU 9682</strain>
    </source>
</reference>
<protein>
    <submittedName>
        <fullName evidence="6">60s ribosomal protein l7</fullName>
    </submittedName>
</protein>
<feature type="domain" description="Large ribosomal subunit protein uL30-like ferredoxin-like fold" evidence="4">
    <location>
        <begin position="138"/>
        <end position="187"/>
    </location>
</feature>
<dbReference type="GO" id="GO:0000463">
    <property type="term" value="P:maturation of LSU-rRNA from tricistronic rRNA transcript (SSU-rRNA, 5.8S rRNA, LSU-rRNA)"/>
    <property type="evidence" value="ECO:0007669"/>
    <property type="project" value="TreeGrafter"/>
</dbReference>
<dbReference type="Gene3D" id="1.10.15.30">
    <property type="match status" value="1"/>
</dbReference>
<evidence type="ECO:0000313" key="6">
    <source>
        <dbReference type="EMBL" id="CDH53050.1"/>
    </source>
</evidence>
<evidence type="ECO:0000313" key="7">
    <source>
        <dbReference type="Proteomes" id="UP000027586"/>
    </source>
</evidence>